<dbReference type="InterPro" id="IPR013325">
    <property type="entry name" value="RNA_pol_sigma_r2"/>
</dbReference>
<dbReference type="InterPro" id="IPR014284">
    <property type="entry name" value="RNA_pol_sigma-70_dom"/>
</dbReference>
<dbReference type="RefSeq" id="WP_258878434.1">
    <property type="nucleotide sequence ID" value="NZ_CP048914.1"/>
</dbReference>
<keyword evidence="3" id="KW-0731">Sigma factor</keyword>
<dbReference type="PANTHER" id="PTHR43133">
    <property type="entry name" value="RNA POLYMERASE ECF-TYPE SIGMA FACTO"/>
    <property type="match status" value="1"/>
</dbReference>
<keyword evidence="5" id="KW-0804">Transcription</keyword>
<keyword evidence="9" id="KW-1185">Reference proteome</keyword>
<name>A0A7L7KQ17_9MOLU</name>
<evidence type="ECO:0000256" key="1">
    <source>
        <dbReference type="ARBA" id="ARBA00010641"/>
    </source>
</evidence>
<reference evidence="8 9" key="1">
    <citation type="submission" date="2020-02" db="EMBL/GenBank/DDBJ databases">
        <authorList>
            <person name="Zheng R.K."/>
            <person name="Sun C.M."/>
        </authorList>
    </citation>
    <scope>NUCLEOTIDE SEQUENCE [LARGE SCALE GENOMIC DNA]</scope>
    <source>
        <strain evidence="9">zrk13</strain>
    </source>
</reference>
<dbReference type="InterPro" id="IPR036388">
    <property type="entry name" value="WH-like_DNA-bd_sf"/>
</dbReference>
<evidence type="ECO:0000259" key="6">
    <source>
        <dbReference type="Pfam" id="PF04542"/>
    </source>
</evidence>
<dbReference type="SUPFAM" id="SSF88946">
    <property type="entry name" value="Sigma2 domain of RNA polymerase sigma factors"/>
    <property type="match status" value="1"/>
</dbReference>
<evidence type="ECO:0000313" key="8">
    <source>
        <dbReference type="EMBL" id="QMS84813.1"/>
    </source>
</evidence>
<feature type="domain" description="RNA polymerase sigma-70 region 2" evidence="6">
    <location>
        <begin position="22"/>
        <end position="89"/>
    </location>
</feature>
<dbReference type="NCBIfam" id="TIGR02937">
    <property type="entry name" value="sigma70-ECF"/>
    <property type="match status" value="1"/>
</dbReference>
<protein>
    <submittedName>
        <fullName evidence="8">RNA polymerase sigma factor</fullName>
    </submittedName>
</protein>
<organism evidence="8 9">
    <name type="scientific">Candidatus Xianfuyuplasma coldseepsis</name>
    <dbReference type="NCBI Taxonomy" id="2782163"/>
    <lineage>
        <taxon>Bacteria</taxon>
        <taxon>Bacillati</taxon>
        <taxon>Mycoplasmatota</taxon>
        <taxon>Mollicutes</taxon>
        <taxon>Candidatus Izemoplasmatales</taxon>
        <taxon>Candidatus Izemoplasmataceae</taxon>
        <taxon>Candidatus Xianfuyuplasma</taxon>
    </lineage>
</organism>
<dbReference type="Gene3D" id="1.10.10.10">
    <property type="entry name" value="Winged helix-like DNA-binding domain superfamily/Winged helix DNA-binding domain"/>
    <property type="match status" value="1"/>
</dbReference>
<evidence type="ECO:0000259" key="7">
    <source>
        <dbReference type="Pfam" id="PF08281"/>
    </source>
</evidence>
<dbReference type="Gene3D" id="1.10.1740.10">
    <property type="match status" value="1"/>
</dbReference>
<dbReference type="KEGG" id="xcl:G4Z02_03275"/>
<keyword evidence="2" id="KW-0805">Transcription regulation</keyword>
<proteinExistence type="inferred from homology"/>
<comment type="similarity">
    <text evidence="1">Belongs to the sigma-70 factor family. ECF subfamily.</text>
</comment>
<dbReference type="Pfam" id="PF04542">
    <property type="entry name" value="Sigma70_r2"/>
    <property type="match status" value="1"/>
</dbReference>
<sequence length="181" mass="21407">MQEDIQLINQVLAGHTNQYEQLMNKYHNEMFSFVFNMVGQYQDTEDLVQDIFFKTYQNLKKYNPDKASFRTWLYRIASNHTLNHVKKASSRYEVAGEVDLSLLQDDEDVEEQLVKEDQLHRIVTIMKDILNDKHFKIMTLHYFSGLSVKEIGETMNIPIKTIYKAIKSSIEKIQQEVNNHE</sequence>
<evidence type="ECO:0000256" key="3">
    <source>
        <dbReference type="ARBA" id="ARBA00023082"/>
    </source>
</evidence>
<feature type="domain" description="RNA polymerase sigma factor 70 region 4 type 2" evidence="7">
    <location>
        <begin position="135"/>
        <end position="167"/>
    </location>
</feature>
<dbReference type="InterPro" id="IPR039425">
    <property type="entry name" value="RNA_pol_sigma-70-like"/>
</dbReference>
<dbReference type="Proteomes" id="UP000514720">
    <property type="component" value="Chromosome"/>
</dbReference>
<gene>
    <name evidence="8" type="ORF">G4Z02_03275</name>
</gene>
<dbReference type="EMBL" id="CP048914">
    <property type="protein sequence ID" value="QMS84813.1"/>
    <property type="molecule type" value="Genomic_DNA"/>
</dbReference>
<dbReference type="InterPro" id="IPR013249">
    <property type="entry name" value="RNA_pol_sigma70_r4_t2"/>
</dbReference>
<dbReference type="InterPro" id="IPR007627">
    <property type="entry name" value="RNA_pol_sigma70_r2"/>
</dbReference>
<dbReference type="GO" id="GO:0016987">
    <property type="term" value="F:sigma factor activity"/>
    <property type="evidence" value="ECO:0007669"/>
    <property type="project" value="UniProtKB-KW"/>
</dbReference>
<evidence type="ECO:0000256" key="4">
    <source>
        <dbReference type="ARBA" id="ARBA00023125"/>
    </source>
</evidence>
<dbReference type="Pfam" id="PF08281">
    <property type="entry name" value="Sigma70_r4_2"/>
    <property type="match status" value="1"/>
</dbReference>
<evidence type="ECO:0000256" key="5">
    <source>
        <dbReference type="ARBA" id="ARBA00023163"/>
    </source>
</evidence>
<dbReference type="GO" id="GO:0006352">
    <property type="term" value="P:DNA-templated transcription initiation"/>
    <property type="evidence" value="ECO:0007669"/>
    <property type="project" value="InterPro"/>
</dbReference>
<dbReference type="GO" id="GO:0003677">
    <property type="term" value="F:DNA binding"/>
    <property type="evidence" value="ECO:0007669"/>
    <property type="project" value="UniProtKB-KW"/>
</dbReference>
<keyword evidence="4" id="KW-0238">DNA-binding</keyword>
<evidence type="ECO:0000256" key="2">
    <source>
        <dbReference type="ARBA" id="ARBA00023015"/>
    </source>
</evidence>
<dbReference type="AlphaFoldDB" id="A0A7L7KQ17"/>
<dbReference type="PANTHER" id="PTHR43133:SF8">
    <property type="entry name" value="RNA POLYMERASE SIGMA FACTOR HI_1459-RELATED"/>
    <property type="match status" value="1"/>
</dbReference>
<dbReference type="InterPro" id="IPR013324">
    <property type="entry name" value="RNA_pol_sigma_r3/r4-like"/>
</dbReference>
<evidence type="ECO:0000313" key="9">
    <source>
        <dbReference type="Proteomes" id="UP000514720"/>
    </source>
</evidence>
<accession>A0A7L7KQ17</accession>
<dbReference type="SUPFAM" id="SSF88659">
    <property type="entry name" value="Sigma3 and sigma4 domains of RNA polymerase sigma factors"/>
    <property type="match status" value="1"/>
</dbReference>